<dbReference type="PATRIC" id="fig|1423749.3.peg.1056"/>
<dbReference type="InterPro" id="IPR036397">
    <property type="entry name" value="RNaseH_sf"/>
</dbReference>
<dbReference type="AlphaFoldDB" id="A0A0R1VCP5"/>
<evidence type="ECO:0000313" key="2">
    <source>
        <dbReference type="EMBL" id="KRM00755.1"/>
    </source>
</evidence>
<dbReference type="Proteomes" id="UP000051739">
    <property type="component" value="Unassembled WGS sequence"/>
</dbReference>
<reference evidence="2 3" key="1">
    <citation type="journal article" date="2015" name="Genome Announc.">
        <title>Expanding the biotechnology potential of lactobacilli through comparative genomics of 213 strains and associated genera.</title>
        <authorList>
            <person name="Sun Z."/>
            <person name="Harris H.M."/>
            <person name="McCann A."/>
            <person name="Guo C."/>
            <person name="Argimon S."/>
            <person name="Zhang W."/>
            <person name="Yang X."/>
            <person name="Jeffery I.B."/>
            <person name="Cooney J.C."/>
            <person name="Kagawa T.F."/>
            <person name="Liu W."/>
            <person name="Song Y."/>
            <person name="Salvetti E."/>
            <person name="Wrobel A."/>
            <person name="Rasinkangas P."/>
            <person name="Parkhill J."/>
            <person name="Rea M.C."/>
            <person name="O'Sullivan O."/>
            <person name="Ritari J."/>
            <person name="Douillard F.P."/>
            <person name="Paul Ross R."/>
            <person name="Yang R."/>
            <person name="Briner A.E."/>
            <person name="Felis G.E."/>
            <person name="de Vos W.M."/>
            <person name="Barrangou R."/>
            <person name="Klaenhammer T.R."/>
            <person name="Caufield P.W."/>
            <person name="Cui Y."/>
            <person name="Zhang H."/>
            <person name="O'Toole P.W."/>
        </authorList>
    </citation>
    <scope>NUCLEOTIDE SEQUENCE [LARGE SCALE GENOMIC DNA]</scope>
    <source>
        <strain evidence="2 3">DSM 16045</strain>
    </source>
</reference>
<feature type="domain" description="Integrase catalytic" evidence="1">
    <location>
        <begin position="1"/>
        <end position="123"/>
    </location>
</feature>
<dbReference type="Gene3D" id="3.30.420.10">
    <property type="entry name" value="Ribonuclease H-like superfamily/Ribonuclease H"/>
    <property type="match status" value="1"/>
</dbReference>
<dbReference type="GO" id="GO:0015074">
    <property type="term" value="P:DNA integration"/>
    <property type="evidence" value="ECO:0007669"/>
    <property type="project" value="InterPro"/>
</dbReference>
<proteinExistence type="predicted"/>
<gene>
    <name evidence="2" type="ORF">FC60_GL001037</name>
</gene>
<evidence type="ECO:0000259" key="1">
    <source>
        <dbReference type="PROSITE" id="PS50994"/>
    </source>
</evidence>
<evidence type="ECO:0000313" key="3">
    <source>
        <dbReference type="Proteomes" id="UP000051739"/>
    </source>
</evidence>
<keyword evidence="3" id="KW-1185">Reference proteome</keyword>
<dbReference type="PROSITE" id="PS50994">
    <property type="entry name" value="INTEGRASE"/>
    <property type="match status" value="1"/>
</dbReference>
<dbReference type="SUPFAM" id="SSF53098">
    <property type="entry name" value="Ribonuclease H-like"/>
    <property type="match status" value="1"/>
</dbReference>
<dbReference type="InterPro" id="IPR012337">
    <property type="entry name" value="RNaseH-like_sf"/>
</dbReference>
<sequence>MTNHEFVIRLFVPLVEKAKQNRHIDQPLIMHSDRGSQFTSEAYNQATAEMTLSYSKKSYPGDNACIESFHALIKRKWLNRFKIHSYSEAKRLVFQYIETFYNTVRTHSRCEFKSPKQFEDEYQTLIQNLTAA</sequence>
<dbReference type="GO" id="GO:0003676">
    <property type="term" value="F:nucleic acid binding"/>
    <property type="evidence" value="ECO:0007669"/>
    <property type="project" value="InterPro"/>
</dbReference>
<dbReference type="PANTHER" id="PTHR46889">
    <property type="entry name" value="TRANSPOSASE INSF FOR INSERTION SEQUENCE IS3B-RELATED"/>
    <property type="match status" value="1"/>
</dbReference>
<dbReference type="InterPro" id="IPR050900">
    <property type="entry name" value="Transposase_IS3/IS150/IS904"/>
</dbReference>
<protein>
    <submittedName>
        <fullName evidence="2">Transposase</fullName>
    </submittedName>
</protein>
<organism evidence="2 3">
    <name type="scientific">Limosilactobacillus gastricus DSM 16045</name>
    <dbReference type="NCBI Taxonomy" id="1423749"/>
    <lineage>
        <taxon>Bacteria</taxon>
        <taxon>Bacillati</taxon>
        <taxon>Bacillota</taxon>
        <taxon>Bacilli</taxon>
        <taxon>Lactobacillales</taxon>
        <taxon>Lactobacillaceae</taxon>
        <taxon>Limosilactobacillus</taxon>
    </lineage>
</organism>
<dbReference type="RefSeq" id="WP_420804666.1">
    <property type="nucleotide sequence ID" value="NZ_AZFN01000027.1"/>
</dbReference>
<dbReference type="Pfam" id="PF13683">
    <property type="entry name" value="rve_3"/>
    <property type="match status" value="1"/>
</dbReference>
<dbReference type="InterPro" id="IPR001584">
    <property type="entry name" value="Integrase_cat-core"/>
</dbReference>
<dbReference type="PANTHER" id="PTHR46889:SF4">
    <property type="entry name" value="TRANSPOSASE INSO FOR INSERTION SEQUENCE ELEMENT IS911B-RELATED"/>
    <property type="match status" value="1"/>
</dbReference>
<name>A0A0R1VCP5_9LACO</name>
<comment type="caution">
    <text evidence="2">The sequence shown here is derived from an EMBL/GenBank/DDBJ whole genome shotgun (WGS) entry which is preliminary data.</text>
</comment>
<dbReference type="EMBL" id="AZFN01000027">
    <property type="protein sequence ID" value="KRM00755.1"/>
    <property type="molecule type" value="Genomic_DNA"/>
</dbReference>
<accession>A0A0R1VCP5</accession>